<accession>A0A1B7X3M1</accession>
<organism evidence="1 2">
    <name type="scientific">Aphanizomenon flos-aquae WA102</name>
    <dbReference type="NCBI Taxonomy" id="1710896"/>
    <lineage>
        <taxon>Bacteria</taxon>
        <taxon>Bacillati</taxon>
        <taxon>Cyanobacteriota</taxon>
        <taxon>Cyanophyceae</taxon>
        <taxon>Nostocales</taxon>
        <taxon>Aphanizomenonaceae</taxon>
        <taxon>Aphanizomenon</taxon>
    </lineage>
</organism>
<sequence>MNLTLLPKVELSSIEPNKFAIELIKSQIVDHFTQTGESPLELLVKSEAVVQLLEGIRADLKELVLDELSKYPGGKAEVLGSEMAKFESGVKYIYDQDYTWSKMNDQLESMKFAIKEREKMLRTLPTAMVDPESGEMVHPAPRISTTTFKISLKK</sequence>
<comment type="caution">
    <text evidence="1">The sequence shown here is derived from an EMBL/GenBank/DDBJ whole genome shotgun (WGS) entry which is preliminary data.</text>
</comment>
<name>A0A1B7X3M1_APHFL</name>
<proteinExistence type="predicted"/>
<protein>
    <submittedName>
        <fullName evidence="1">Uncharacterized protein</fullName>
    </submittedName>
</protein>
<dbReference type="Proteomes" id="UP000092093">
    <property type="component" value="Unassembled WGS sequence"/>
</dbReference>
<dbReference type="EMBL" id="LJOW01000036">
    <property type="protein sequence ID" value="OBQ43965.1"/>
    <property type="molecule type" value="Genomic_DNA"/>
</dbReference>
<evidence type="ECO:0000313" key="2">
    <source>
        <dbReference type="Proteomes" id="UP000092093"/>
    </source>
</evidence>
<evidence type="ECO:0000313" key="1">
    <source>
        <dbReference type="EMBL" id="OBQ43965.1"/>
    </source>
</evidence>
<gene>
    <name evidence="1" type="ORF">AN484_09475</name>
</gene>
<dbReference type="AlphaFoldDB" id="A0A1B7X3M1"/>
<reference evidence="1 2" key="1">
    <citation type="submission" date="2015-09" db="EMBL/GenBank/DDBJ databases">
        <title>Aphanizomenon flos-aquae WA102.</title>
        <authorList>
            <person name="Driscoll C."/>
        </authorList>
    </citation>
    <scope>NUCLEOTIDE SEQUENCE [LARGE SCALE GENOMIC DNA]</scope>
    <source>
        <strain evidence="1">WA102</strain>
    </source>
</reference>